<name>A0A7X0SRC6_9BACL</name>
<dbReference type="InterPro" id="IPR017853">
    <property type="entry name" value="GH"/>
</dbReference>
<dbReference type="EC" id="3.2.1.51" evidence="3"/>
<feature type="domain" description="Glycoside hydrolase family 29 N-terminal" evidence="7">
    <location>
        <begin position="3"/>
        <end position="320"/>
    </location>
</feature>
<comment type="function">
    <text evidence="1">Alpha-L-fucosidase is responsible for hydrolyzing the alpha-1,6-linked fucose joined to the reducing-end N-acetylglucosamine of the carbohydrate moieties of glycoproteins.</text>
</comment>
<dbReference type="InterPro" id="IPR057739">
    <property type="entry name" value="Glyco_hydro_29_N"/>
</dbReference>
<comment type="caution">
    <text evidence="8">The sequence shown here is derived from an EMBL/GenBank/DDBJ whole genome shotgun (WGS) entry which is preliminary data.</text>
</comment>
<comment type="similarity">
    <text evidence="2">Belongs to the glycosyl hydrolase 29 family.</text>
</comment>
<gene>
    <name evidence="8" type="ORF">H7C18_27855</name>
</gene>
<dbReference type="GO" id="GO:0016139">
    <property type="term" value="P:glycoside catabolic process"/>
    <property type="evidence" value="ECO:0007669"/>
    <property type="project" value="TreeGrafter"/>
</dbReference>
<accession>A0A7X0SRC6</accession>
<dbReference type="PANTHER" id="PTHR10030:SF37">
    <property type="entry name" value="ALPHA-L-FUCOSIDASE-RELATED"/>
    <property type="match status" value="1"/>
</dbReference>
<reference evidence="8 9" key="1">
    <citation type="submission" date="2020-08" db="EMBL/GenBank/DDBJ databases">
        <title>Cohnella phylogeny.</title>
        <authorList>
            <person name="Dunlap C."/>
        </authorList>
    </citation>
    <scope>NUCLEOTIDE SEQUENCE [LARGE SCALE GENOMIC DNA]</scope>
    <source>
        <strain evidence="8 9">CBP 2801</strain>
    </source>
</reference>
<organism evidence="8 9">
    <name type="scientific">Cohnella zeiphila</name>
    <dbReference type="NCBI Taxonomy" id="2761120"/>
    <lineage>
        <taxon>Bacteria</taxon>
        <taxon>Bacillati</taxon>
        <taxon>Bacillota</taxon>
        <taxon>Bacilli</taxon>
        <taxon>Bacillales</taxon>
        <taxon>Paenibacillaceae</taxon>
        <taxon>Cohnella</taxon>
    </lineage>
</organism>
<dbReference type="PRINTS" id="PR00741">
    <property type="entry name" value="GLHYDRLASE29"/>
</dbReference>
<dbReference type="RefSeq" id="WP_185132399.1">
    <property type="nucleotide sequence ID" value="NZ_JACJVO010000036.1"/>
</dbReference>
<evidence type="ECO:0000256" key="5">
    <source>
        <dbReference type="ARBA" id="ARBA00022801"/>
    </source>
</evidence>
<dbReference type="Proteomes" id="UP000564644">
    <property type="component" value="Unassembled WGS sequence"/>
</dbReference>
<dbReference type="SMART" id="SM00812">
    <property type="entry name" value="Alpha_L_fucos"/>
    <property type="match status" value="1"/>
</dbReference>
<evidence type="ECO:0000313" key="8">
    <source>
        <dbReference type="EMBL" id="MBB6734747.1"/>
    </source>
</evidence>
<dbReference type="AlphaFoldDB" id="A0A7X0SRC6"/>
<dbReference type="GO" id="GO:0005764">
    <property type="term" value="C:lysosome"/>
    <property type="evidence" value="ECO:0007669"/>
    <property type="project" value="TreeGrafter"/>
</dbReference>
<dbReference type="InterPro" id="IPR016286">
    <property type="entry name" value="FUC_metazoa-typ"/>
</dbReference>
<proteinExistence type="inferred from homology"/>
<dbReference type="Pfam" id="PF01120">
    <property type="entry name" value="Alpha_L_fucos"/>
    <property type="match status" value="1"/>
</dbReference>
<dbReference type="Gene3D" id="3.20.20.80">
    <property type="entry name" value="Glycosidases"/>
    <property type="match status" value="1"/>
</dbReference>
<evidence type="ECO:0000259" key="7">
    <source>
        <dbReference type="Pfam" id="PF01120"/>
    </source>
</evidence>
<evidence type="ECO:0000256" key="1">
    <source>
        <dbReference type="ARBA" id="ARBA00004071"/>
    </source>
</evidence>
<keyword evidence="9" id="KW-1185">Reference proteome</keyword>
<dbReference type="SUPFAM" id="SSF51445">
    <property type="entry name" value="(Trans)glycosidases"/>
    <property type="match status" value="1"/>
</dbReference>
<evidence type="ECO:0000256" key="3">
    <source>
        <dbReference type="ARBA" id="ARBA00012662"/>
    </source>
</evidence>
<dbReference type="InterPro" id="IPR000933">
    <property type="entry name" value="Glyco_hydro_29"/>
</dbReference>
<dbReference type="GO" id="GO:0004560">
    <property type="term" value="F:alpha-L-fucosidase activity"/>
    <property type="evidence" value="ECO:0007669"/>
    <property type="project" value="InterPro"/>
</dbReference>
<evidence type="ECO:0000256" key="6">
    <source>
        <dbReference type="ARBA" id="ARBA00023295"/>
    </source>
</evidence>
<sequence>MKKEQKKAWWRESRFGMFIHWGVYSRMGQGEWVMYNQRIPVKEYEKLAQEFNPVRYDADEWVRIAKEAGMKYIVITAKHHDGFSMFRTKADSFNIVDGTPYGKDVMTELARACEREGLKLCFYYSHVREWRHPHAQSLEAIDPNLFGNYGNFWDYPDEQRKNLQIYLDEFDKPQLRELLTQYGPVGILWFDTPSMIRPDQAKELVDLVRELQPDCLINSRVSDDDSVDYDYLSLGDCEIPGIPVGTDWETPMTICTWWGYFTGEGNEYRSTRELVRQLVDIASLGGNYLLNVGPNGEGEIPDEAQQRLREVGRWMNVNGEAVYGTEGSPFATRPQWGRITVKGEKLYLHVYEWQNTIYLYGLRNRVNRCYILSDPNCSIAYRQSSTPAREFERMAIELPRVPPDPYCTLVVLELEGAPDVDQAIIQDESREIVLPANKAAIHREAEGSRIKLARTGGIQNWFCSEDWLSWEYIVTQPGEYEASLLVGTGPKYRKWDYGHEVIITIHGQRLACLVEEDEALANEPLTIRAGRIRLDRTGQCDAQVRASLINRKNMKGLLFWSLQLKPVDGGQQAEI</sequence>
<dbReference type="GO" id="GO:0006004">
    <property type="term" value="P:fucose metabolic process"/>
    <property type="evidence" value="ECO:0007669"/>
    <property type="project" value="InterPro"/>
</dbReference>
<evidence type="ECO:0000256" key="4">
    <source>
        <dbReference type="ARBA" id="ARBA00022729"/>
    </source>
</evidence>
<keyword evidence="5" id="KW-0378">Hydrolase</keyword>
<keyword evidence="4" id="KW-0732">Signal</keyword>
<dbReference type="PANTHER" id="PTHR10030">
    <property type="entry name" value="ALPHA-L-FUCOSIDASE"/>
    <property type="match status" value="1"/>
</dbReference>
<protein>
    <recommendedName>
        <fullName evidence="3">alpha-L-fucosidase</fullName>
        <ecNumber evidence="3">3.2.1.51</ecNumber>
    </recommendedName>
</protein>
<dbReference type="EMBL" id="JACJVO010000036">
    <property type="protein sequence ID" value="MBB6734747.1"/>
    <property type="molecule type" value="Genomic_DNA"/>
</dbReference>
<evidence type="ECO:0000256" key="2">
    <source>
        <dbReference type="ARBA" id="ARBA00007951"/>
    </source>
</evidence>
<keyword evidence="6" id="KW-0326">Glycosidase</keyword>
<evidence type="ECO:0000313" key="9">
    <source>
        <dbReference type="Proteomes" id="UP000564644"/>
    </source>
</evidence>